<evidence type="ECO:0000256" key="1">
    <source>
        <dbReference type="SAM" id="SignalP"/>
    </source>
</evidence>
<gene>
    <name evidence="2" type="ORF">FK178_11730</name>
</gene>
<keyword evidence="3" id="KW-1185">Reference proteome</keyword>
<evidence type="ECO:0000313" key="3">
    <source>
        <dbReference type="Proteomes" id="UP000321954"/>
    </source>
</evidence>
<evidence type="ECO:0000313" key="2">
    <source>
        <dbReference type="EMBL" id="QED38343.1"/>
    </source>
</evidence>
<dbReference type="EMBL" id="CP042476">
    <property type="protein sequence ID" value="QED38343.1"/>
    <property type="molecule type" value="Genomic_DNA"/>
</dbReference>
<dbReference type="RefSeq" id="WP_146835286.1">
    <property type="nucleotide sequence ID" value="NZ_CP042476.1"/>
</dbReference>
<dbReference type="AlphaFoldDB" id="A0A5B8YNX5"/>
<feature type="chain" id="PRO_5022914781" description="Lipocalin-like domain-containing protein" evidence="1">
    <location>
        <begin position="22"/>
        <end position="135"/>
    </location>
</feature>
<evidence type="ECO:0008006" key="4">
    <source>
        <dbReference type="Google" id="ProtNLM"/>
    </source>
</evidence>
<proteinExistence type="predicted"/>
<name>A0A5B8YNX5_9FLAO</name>
<sequence>MVKKLLLIPVMVFLFIHSTNAQDISGSWSWNSTEGNNMFTVELIQASEDNYRGNHCSVYLQGDRIDCNDTRDDFTIVLIRKAENIFQGSIRSGYSYAVGNVQLQYLPNEDTMLFSLKSAPKGEYYMPLEARMQRN</sequence>
<dbReference type="OrthoDB" id="1448841at2"/>
<accession>A0A5B8YNX5</accession>
<feature type="signal peptide" evidence="1">
    <location>
        <begin position="1"/>
        <end position="21"/>
    </location>
</feature>
<protein>
    <recommendedName>
        <fullName evidence="4">Lipocalin-like domain-containing protein</fullName>
    </recommendedName>
</protein>
<organism evidence="2 3">
    <name type="scientific">Antarcticibacterium arcticum</name>
    <dbReference type="NCBI Taxonomy" id="2585771"/>
    <lineage>
        <taxon>Bacteria</taxon>
        <taxon>Pseudomonadati</taxon>
        <taxon>Bacteroidota</taxon>
        <taxon>Flavobacteriia</taxon>
        <taxon>Flavobacteriales</taxon>
        <taxon>Flavobacteriaceae</taxon>
        <taxon>Antarcticibacterium</taxon>
    </lineage>
</organism>
<reference evidence="2 3" key="1">
    <citation type="submission" date="2019-08" db="EMBL/GenBank/DDBJ databases">
        <title>Antarcticibacterium arcticum sp. nov., a bacterium isolated from marine sediment of the Canadian Beaufort Sea.</title>
        <authorList>
            <person name="Lee Y.M."/>
            <person name="Baek K."/>
            <person name="Lee D.-H."/>
            <person name="Shin S.C."/>
            <person name="Jin Y.K."/>
            <person name="Park Y."/>
        </authorList>
    </citation>
    <scope>NUCLEOTIDE SEQUENCE [LARGE SCALE GENOMIC DNA]</scope>
    <source>
        <strain evidence="2 3">PAMC 28998</strain>
    </source>
</reference>
<dbReference type="Proteomes" id="UP000321954">
    <property type="component" value="Chromosome"/>
</dbReference>
<dbReference type="KEGG" id="anp:FK178_11730"/>
<keyword evidence="1" id="KW-0732">Signal</keyword>